<proteinExistence type="predicted"/>
<evidence type="ECO:0000313" key="3">
    <source>
        <dbReference type="WBParaSite" id="SPAL_0001641600.1"/>
    </source>
</evidence>
<feature type="signal peptide" evidence="1">
    <location>
        <begin position="1"/>
        <end position="28"/>
    </location>
</feature>
<feature type="chain" id="PRO_5005895871" evidence="1">
    <location>
        <begin position="29"/>
        <end position="73"/>
    </location>
</feature>
<evidence type="ECO:0000313" key="2">
    <source>
        <dbReference type="Proteomes" id="UP000046392"/>
    </source>
</evidence>
<name>A0A0N5CEX9_STREA</name>
<reference evidence="3" key="1">
    <citation type="submission" date="2017-02" db="UniProtKB">
        <authorList>
            <consortium name="WormBaseParasite"/>
        </authorList>
    </citation>
    <scope>IDENTIFICATION</scope>
</reference>
<evidence type="ECO:0000256" key="1">
    <source>
        <dbReference type="SAM" id="SignalP"/>
    </source>
</evidence>
<keyword evidence="2" id="KW-1185">Reference proteome</keyword>
<dbReference type="AlphaFoldDB" id="A0A0N5CEX9"/>
<organism evidence="2 3">
    <name type="scientific">Strongyloides papillosus</name>
    <name type="common">Intestinal threadworm</name>
    <dbReference type="NCBI Taxonomy" id="174720"/>
    <lineage>
        <taxon>Eukaryota</taxon>
        <taxon>Metazoa</taxon>
        <taxon>Ecdysozoa</taxon>
        <taxon>Nematoda</taxon>
        <taxon>Chromadorea</taxon>
        <taxon>Rhabditida</taxon>
        <taxon>Tylenchina</taxon>
        <taxon>Panagrolaimomorpha</taxon>
        <taxon>Strongyloidoidea</taxon>
        <taxon>Strongyloididae</taxon>
        <taxon>Strongyloides</taxon>
    </lineage>
</organism>
<keyword evidence="1" id="KW-0732">Signal</keyword>
<sequence>MKKANISSTLITFICVLVGMILEDGTEAGETDMVEAGEVDMDMEIMVFVLTLDWVLDLENRFIKSYFLYFLII</sequence>
<accession>A0A0N5CEX9</accession>
<protein>
    <submittedName>
        <fullName evidence="3">Uncharacterized protein</fullName>
    </submittedName>
</protein>
<dbReference type="Proteomes" id="UP000046392">
    <property type="component" value="Unplaced"/>
</dbReference>
<dbReference type="WBParaSite" id="SPAL_0001641600.1">
    <property type="protein sequence ID" value="SPAL_0001641600.1"/>
    <property type="gene ID" value="SPAL_0001641600"/>
</dbReference>